<dbReference type="SUPFAM" id="SSF69593">
    <property type="entry name" value="Glycerol-3-phosphate (1)-acyltransferase"/>
    <property type="match status" value="2"/>
</dbReference>
<dbReference type="RefSeq" id="WP_190468899.1">
    <property type="nucleotide sequence ID" value="NZ_JACJSG010000007.1"/>
</dbReference>
<sequence length="307" mass="34355">MISSNEPDRITITDAGIKRVREGVAAAGDRAVREIIAKTLAGLEARDEGQIEPRVNARIRRFVLRSLIHAIFRVQVENIEKIPQTPAILAANHLHHLDPLLLLAEIPTQPHYYIVGDARTLYNKWWKRFILGFAGGVIPLARIWKEEVAVIQAAKAGRQDLAQLAQAIEETVPTGGDIPTLRQIDRIVLGILAQGDGMILFPEGRLGNTEGQLHLPLKRGTVIYALRAGVPIIPIALIGTHDLYWRKELTLRVGEPLYFDQTTRPNRKQVDIALEKLQAAMQALLPTDYQEPPGTKPLRNFLNHILW</sequence>
<dbReference type="Pfam" id="PF01553">
    <property type="entry name" value="Acyltransferase"/>
    <property type="match status" value="1"/>
</dbReference>
<dbReference type="SMART" id="SM00563">
    <property type="entry name" value="PlsC"/>
    <property type="match status" value="1"/>
</dbReference>
<dbReference type="PANTHER" id="PTHR10434:SF11">
    <property type="entry name" value="1-ACYL-SN-GLYCEROL-3-PHOSPHATE ACYLTRANSFERASE"/>
    <property type="match status" value="1"/>
</dbReference>
<keyword evidence="2 4" id="KW-0012">Acyltransferase</keyword>
<dbReference type="InterPro" id="IPR002123">
    <property type="entry name" value="Plipid/glycerol_acylTrfase"/>
</dbReference>
<protein>
    <submittedName>
        <fullName evidence="4">1-acyl-sn-glycerol-3-phosphate acyltransferase</fullName>
    </submittedName>
</protein>
<evidence type="ECO:0000313" key="4">
    <source>
        <dbReference type="EMBL" id="MBD2500328.1"/>
    </source>
</evidence>
<evidence type="ECO:0000259" key="3">
    <source>
        <dbReference type="SMART" id="SM00563"/>
    </source>
</evidence>
<evidence type="ECO:0000256" key="1">
    <source>
        <dbReference type="ARBA" id="ARBA00022679"/>
    </source>
</evidence>
<gene>
    <name evidence="4" type="ORF">H6G83_06780</name>
</gene>
<dbReference type="CDD" id="cd07989">
    <property type="entry name" value="LPLAT_AGPAT-like"/>
    <property type="match status" value="1"/>
</dbReference>
<dbReference type="Proteomes" id="UP000661112">
    <property type="component" value="Unassembled WGS sequence"/>
</dbReference>
<evidence type="ECO:0000313" key="5">
    <source>
        <dbReference type="Proteomes" id="UP000661112"/>
    </source>
</evidence>
<dbReference type="PANTHER" id="PTHR10434">
    <property type="entry name" value="1-ACYL-SN-GLYCEROL-3-PHOSPHATE ACYLTRANSFERASE"/>
    <property type="match status" value="1"/>
</dbReference>
<evidence type="ECO:0000256" key="2">
    <source>
        <dbReference type="ARBA" id="ARBA00023315"/>
    </source>
</evidence>
<reference evidence="4 5" key="1">
    <citation type="journal article" date="2020" name="ISME J.">
        <title>Comparative genomics reveals insights into cyanobacterial evolution and habitat adaptation.</title>
        <authorList>
            <person name="Chen M.Y."/>
            <person name="Teng W.K."/>
            <person name="Zhao L."/>
            <person name="Hu C.X."/>
            <person name="Zhou Y.K."/>
            <person name="Han B.P."/>
            <person name="Song L.R."/>
            <person name="Shu W.S."/>
        </authorList>
    </citation>
    <scope>NUCLEOTIDE SEQUENCE [LARGE SCALE GENOMIC DNA]</scope>
    <source>
        <strain evidence="4 5">FACHB-119</strain>
    </source>
</reference>
<organism evidence="4 5">
    <name type="scientific">Anabaena azotica FACHB-119</name>
    <dbReference type="NCBI Taxonomy" id="947527"/>
    <lineage>
        <taxon>Bacteria</taxon>
        <taxon>Bacillati</taxon>
        <taxon>Cyanobacteriota</taxon>
        <taxon>Cyanophyceae</taxon>
        <taxon>Nostocales</taxon>
        <taxon>Nostocaceae</taxon>
        <taxon>Anabaena</taxon>
        <taxon>Anabaena azotica</taxon>
    </lineage>
</organism>
<accession>A0ABR8CZL1</accession>
<dbReference type="EMBL" id="JACJSG010000007">
    <property type="protein sequence ID" value="MBD2500328.1"/>
    <property type="molecule type" value="Genomic_DNA"/>
</dbReference>
<keyword evidence="1" id="KW-0808">Transferase</keyword>
<name>A0ABR8CZL1_9NOST</name>
<proteinExistence type="predicted"/>
<keyword evidence="5" id="KW-1185">Reference proteome</keyword>
<comment type="caution">
    <text evidence="4">The sequence shown here is derived from an EMBL/GenBank/DDBJ whole genome shotgun (WGS) entry which is preliminary data.</text>
</comment>
<feature type="domain" description="Phospholipid/glycerol acyltransferase" evidence="3">
    <location>
        <begin position="87"/>
        <end position="240"/>
    </location>
</feature>
<dbReference type="GO" id="GO:0016746">
    <property type="term" value="F:acyltransferase activity"/>
    <property type="evidence" value="ECO:0007669"/>
    <property type="project" value="UniProtKB-KW"/>
</dbReference>